<dbReference type="GO" id="GO:0005524">
    <property type="term" value="F:ATP binding"/>
    <property type="evidence" value="ECO:0007669"/>
    <property type="project" value="InterPro"/>
</dbReference>
<gene>
    <name evidence="5" type="primary">AK1</name>
</gene>
<keyword evidence="2" id="KW-0547">Nucleotide-binding</keyword>
<dbReference type="Ensembl" id="ENSRFET00010025852.1">
    <property type="protein sequence ID" value="ENSRFEP00010023771.1"/>
    <property type="gene ID" value="ENSRFEG00010015772.1"/>
</dbReference>
<evidence type="ECO:0000313" key="5">
    <source>
        <dbReference type="Ensembl" id="ENSRFEP00010023771.1"/>
    </source>
</evidence>
<dbReference type="PROSITE" id="PS00113">
    <property type="entry name" value="ADENYLATE_KINASE"/>
    <property type="match status" value="1"/>
</dbReference>
<dbReference type="Gene3D" id="3.40.50.300">
    <property type="entry name" value="P-loop containing nucleotide triphosphate hydrolases"/>
    <property type="match status" value="1"/>
</dbReference>
<dbReference type="SUPFAM" id="SSF52540">
    <property type="entry name" value="P-loop containing nucleoside triphosphate hydrolases"/>
    <property type="match status" value="1"/>
</dbReference>
<accession>A0A671FDM2</accession>
<dbReference type="Proteomes" id="UP000472240">
    <property type="component" value="Chromosome 12"/>
</dbReference>
<dbReference type="PRINTS" id="PR00094">
    <property type="entry name" value="ADENYLTKNASE"/>
</dbReference>
<proteinExistence type="inferred from homology"/>
<dbReference type="CDD" id="cd01428">
    <property type="entry name" value="ADK"/>
    <property type="match status" value="1"/>
</dbReference>
<dbReference type="PANTHER" id="PTHR23359">
    <property type="entry name" value="NUCLEOTIDE KINASE"/>
    <property type="match status" value="1"/>
</dbReference>
<keyword evidence="3 4" id="KW-0418">Kinase</keyword>
<reference evidence="5 6" key="2">
    <citation type="journal article" date="2018" name="Annu Rev Anim Biosci">
        <title>Bat Biology, Genomes, and the Bat1K Project: To Generate Chromosome-Level Genomes for All Living Bat Species.</title>
        <authorList>
            <person name="Teeling E.C."/>
            <person name="Vernes S.C."/>
            <person name="Davalos L.M."/>
            <person name="Ray D.A."/>
            <person name="Gilbert M.T.P."/>
            <person name="Myers E."/>
        </authorList>
    </citation>
    <scope>NUCLEOTIDE SEQUENCE</scope>
</reference>
<dbReference type="HAMAP" id="MF_00235">
    <property type="entry name" value="Adenylate_kinase_Adk"/>
    <property type="match status" value="1"/>
</dbReference>
<protein>
    <submittedName>
        <fullName evidence="5">Adenylate kinase 1</fullName>
    </submittedName>
</protein>
<dbReference type="GO" id="GO:0006139">
    <property type="term" value="P:nucleobase-containing compound metabolic process"/>
    <property type="evidence" value="ECO:0007669"/>
    <property type="project" value="InterPro"/>
</dbReference>
<reference evidence="5" key="5">
    <citation type="submission" date="2025-09" db="UniProtKB">
        <authorList>
            <consortium name="Ensembl"/>
        </authorList>
    </citation>
    <scope>IDENTIFICATION</scope>
</reference>
<evidence type="ECO:0000256" key="4">
    <source>
        <dbReference type="RuleBase" id="RU003330"/>
    </source>
</evidence>
<dbReference type="GO" id="GO:0019205">
    <property type="term" value="F:nucleobase-containing compound kinase activity"/>
    <property type="evidence" value="ECO:0007669"/>
    <property type="project" value="InterPro"/>
</dbReference>
<evidence type="ECO:0000256" key="1">
    <source>
        <dbReference type="ARBA" id="ARBA00022679"/>
    </source>
</evidence>
<dbReference type="InterPro" id="IPR027417">
    <property type="entry name" value="P-loop_NTPase"/>
</dbReference>
<evidence type="ECO:0000256" key="3">
    <source>
        <dbReference type="ARBA" id="ARBA00022777"/>
    </source>
</evidence>
<reference evidence="5" key="4">
    <citation type="submission" date="2025-08" db="UniProtKB">
        <authorList>
            <consortium name="Ensembl"/>
        </authorList>
    </citation>
    <scope>IDENTIFICATION</scope>
</reference>
<dbReference type="InterPro" id="IPR000850">
    <property type="entry name" value="Adenylat/UMP-CMP_kin"/>
</dbReference>
<dbReference type="InterPro" id="IPR033690">
    <property type="entry name" value="Adenylat_kinase_CS"/>
</dbReference>
<reference evidence="5 6" key="1">
    <citation type="journal article" date="2015" name="Annu Rev Anim Biosci">
        <title>The Genome 10K Project: a way forward.</title>
        <authorList>
            <person name="Koepfli K.P."/>
            <person name="Paten B."/>
            <person name="O'Brien S.J."/>
            <person name="Koepfli K.P."/>
            <person name="Paten B."/>
            <person name="Antunes A."/>
            <person name="Belov K."/>
            <person name="Bustamante C."/>
            <person name="Castoe T.A."/>
            <person name="Clawson H."/>
            <person name="Crawford A.J."/>
            <person name="Diekhans M."/>
            <person name="Distel D."/>
            <person name="Durbin R."/>
            <person name="Earl D."/>
            <person name="Fujita M.K."/>
            <person name="Gamble T."/>
            <person name="Georges A."/>
            <person name="Gemmell N."/>
            <person name="Gilbert M.T."/>
            <person name="Graves J.M."/>
            <person name="Green R.E."/>
            <person name="Hickey G."/>
            <person name="Jarvis E.D."/>
            <person name="Johnson W."/>
            <person name="Komissarov A."/>
            <person name="Korf I."/>
            <person name="Kuhn R."/>
            <person name="Larkin D.M."/>
            <person name="Lewin H."/>
            <person name="Lopez J.V."/>
            <person name="Ma J."/>
            <person name="Marques-Bonet T."/>
            <person name="Miller W."/>
            <person name="Murphy R."/>
            <person name="Pevzner P."/>
            <person name="Shapiro B."/>
            <person name="Steiner C."/>
            <person name="Tamazian G."/>
            <person name="Venkatesh B."/>
            <person name="Wang J."/>
            <person name="Wayne R."/>
            <person name="Wiley E."/>
            <person name="Yang H."/>
            <person name="Zhang G."/>
            <person name="Haussler D."/>
            <person name="Ryder O."/>
            <person name="O'Brien S.J."/>
        </authorList>
    </citation>
    <scope>NUCLEOTIDE SEQUENCE</scope>
</reference>
<evidence type="ECO:0000256" key="2">
    <source>
        <dbReference type="ARBA" id="ARBA00022741"/>
    </source>
</evidence>
<name>A0A671FDM2_RHIFE</name>
<evidence type="ECO:0000313" key="6">
    <source>
        <dbReference type="Proteomes" id="UP000472240"/>
    </source>
</evidence>
<comment type="similarity">
    <text evidence="4">Belongs to the adenylate kinase family.</text>
</comment>
<keyword evidence="1 4" id="KW-0808">Transferase</keyword>
<organism evidence="5 6">
    <name type="scientific">Rhinolophus ferrumequinum</name>
    <name type="common">Greater horseshoe bat</name>
    <dbReference type="NCBI Taxonomy" id="59479"/>
    <lineage>
        <taxon>Eukaryota</taxon>
        <taxon>Metazoa</taxon>
        <taxon>Chordata</taxon>
        <taxon>Craniata</taxon>
        <taxon>Vertebrata</taxon>
        <taxon>Euteleostomi</taxon>
        <taxon>Mammalia</taxon>
        <taxon>Eutheria</taxon>
        <taxon>Laurasiatheria</taxon>
        <taxon>Chiroptera</taxon>
        <taxon>Yinpterochiroptera</taxon>
        <taxon>Rhinolophoidea</taxon>
        <taxon>Rhinolophidae</taxon>
        <taxon>Rhinolophinae</taxon>
        <taxon>Rhinolophus</taxon>
    </lineage>
</organism>
<sequence length="244" mass="26999">MSDLIHQSSLLSSEKARRGRLAWDICVRAEGFQLGGSTLQGPDEGGKRGSWPLLLLCPQETVLDMLRDAMVAKVDTSKGFLIDGYPREVQQGIEFEQRIAEPSLLLYVDAGPETMTRRLLKRGETSGRVDDNEETIKKRLDTYYKATEPVIVFYEKRGIVRKVRPLQAQRSPRKPGLLPELASNCCVVGPALLPGPWFPHCFDEGLLSTVAGLGARPSLWRRSLPQWGPASISVLTACLPIGQC</sequence>
<dbReference type="GeneTree" id="ENSGT00940000158325"/>
<keyword evidence="6" id="KW-1185">Reference proteome</keyword>
<dbReference type="AlphaFoldDB" id="A0A671FDM2"/>
<dbReference type="Pfam" id="PF00406">
    <property type="entry name" value="ADK"/>
    <property type="match status" value="1"/>
</dbReference>
<reference evidence="6" key="3">
    <citation type="submission" date="2018-12" db="EMBL/GenBank/DDBJ databases">
        <title>G10K-VGP greater horseshoe bat female genome, primary haplotype.</title>
        <authorList>
            <person name="Teeling E."/>
            <person name="Myers G."/>
            <person name="Vernes S."/>
            <person name="Pippel M."/>
            <person name="Winkler S."/>
            <person name="Fedrigo O."/>
            <person name="Rhie A."/>
            <person name="Koren S."/>
            <person name="Phillippy A."/>
            <person name="Lewin H."/>
            <person name="Damas J."/>
            <person name="Howe K."/>
            <person name="Mountcastle J."/>
            <person name="Jarvis E.D."/>
        </authorList>
    </citation>
    <scope>NUCLEOTIDE SEQUENCE [LARGE SCALE GENOMIC DNA]</scope>
</reference>